<reference evidence="5 6" key="1">
    <citation type="submission" date="2018-09" db="EMBL/GenBank/DDBJ databases">
        <title>The draft genome of Acinetobacter spp. strains.</title>
        <authorList>
            <person name="Qin J."/>
            <person name="Feng Y."/>
            <person name="Zong Z."/>
        </authorList>
    </citation>
    <scope>NUCLEOTIDE SEQUENCE [LARGE SCALE GENOMIC DNA]</scope>
    <source>
        <strain evidence="5 6">WCHAc060115</strain>
    </source>
</reference>
<dbReference type="SUPFAM" id="SSF51735">
    <property type="entry name" value="NAD(P)-binding Rossmann-fold domains"/>
    <property type="match status" value="1"/>
</dbReference>
<organism evidence="5 6">
    <name type="scientific">Acinetobacter rongchengensis</name>
    <dbReference type="NCBI Taxonomy" id="2419601"/>
    <lineage>
        <taxon>Bacteria</taxon>
        <taxon>Pseudomonadati</taxon>
        <taxon>Pseudomonadota</taxon>
        <taxon>Gammaproteobacteria</taxon>
        <taxon>Moraxellales</taxon>
        <taxon>Moraxellaceae</taxon>
        <taxon>Acinetobacter</taxon>
    </lineage>
</organism>
<dbReference type="Pfam" id="PF00106">
    <property type="entry name" value="adh_short"/>
    <property type="match status" value="1"/>
</dbReference>
<proteinExistence type="inferred from homology"/>
<dbReference type="Gene3D" id="3.40.50.720">
    <property type="entry name" value="NAD(P)-binding Rossmann-like Domain"/>
    <property type="match status" value="1"/>
</dbReference>
<dbReference type="PANTHER" id="PTHR43391:SF14">
    <property type="entry name" value="DEHYDROGENASE_REDUCTASE SDR FAMILY PROTEIN 7-LIKE"/>
    <property type="match status" value="1"/>
</dbReference>
<keyword evidence="3" id="KW-0560">Oxidoreductase</keyword>
<dbReference type="InterPro" id="IPR020904">
    <property type="entry name" value="Sc_DH/Rdtase_CS"/>
</dbReference>
<protein>
    <submittedName>
        <fullName evidence="5">SDR family oxidoreductase</fullName>
    </submittedName>
</protein>
<comment type="caution">
    <text evidence="5">The sequence shown here is derived from an EMBL/GenBank/DDBJ whole genome shotgun (WGS) entry which is preliminary data.</text>
</comment>
<dbReference type="Proteomes" id="UP000280405">
    <property type="component" value="Unassembled WGS sequence"/>
</dbReference>
<dbReference type="RefSeq" id="WP_120385009.1">
    <property type="nucleotide sequence ID" value="NZ_RAXT01000049.1"/>
</dbReference>
<dbReference type="PRINTS" id="PR00081">
    <property type="entry name" value="GDHRDH"/>
</dbReference>
<gene>
    <name evidence="5" type="ORF">D7V20_15530</name>
</gene>
<keyword evidence="6" id="KW-1185">Reference proteome</keyword>
<dbReference type="PANTHER" id="PTHR43391">
    <property type="entry name" value="RETINOL DEHYDROGENASE-RELATED"/>
    <property type="match status" value="1"/>
</dbReference>
<sequence>MFKKQKLKNKVVAITGAARGIGLATAEALIAQGAKVSIGDIDLALAEIEAARIGAKAFKVDVRDRESFAAFIQNTVQHYGNLYALVNNAGIMPMGAFLDEDPALADAQIDINFRGVVIGMQLALPELLKNKTGHIINVASLAGRFALPGSAIYSGTKFAVLGLTEAVAGEFRNSGIEFTAIMPSKVLTELTAGTEKAAKVIPSVTPQNVANAVISTLIKPRLFIAVPDYLQAVYTVYGMMPQWMRKSARQMLGDDGILTKLDHSAHSSYANRIHKLAK</sequence>
<dbReference type="PRINTS" id="PR00080">
    <property type="entry name" value="SDRFAMILY"/>
</dbReference>
<evidence type="ECO:0000313" key="5">
    <source>
        <dbReference type="EMBL" id="RKG36007.1"/>
    </source>
</evidence>
<evidence type="ECO:0000256" key="4">
    <source>
        <dbReference type="RuleBase" id="RU000363"/>
    </source>
</evidence>
<dbReference type="OrthoDB" id="9806974at2"/>
<evidence type="ECO:0000256" key="1">
    <source>
        <dbReference type="ARBA" id="ARBA00006484"/>
    </source>
</evidence>
<dbReference type="GO" id="GO:0016491">
    <property type="term" value="F:oxidoreductase activity"/>
    <property type="evidence" value="ECO:0007669"/>
    <property type="project" value="UniProtKB-KW"/>
</dbReference>
<dbReference type="EMBL" id="RAXT01000049">
    <property type="protein sequence ID" value="RKG36007.1"/>
    <property type="molecule type" value="Genomic_DNA"/>
</dbReference>
<accession>A0A3A8EM70</accession>
<evidence type="ECO:0000313" key="6">
    <source>
        <dbReference type="Proteomes" id="UP000280405"/>
    </source>
</evidence>
<evidence type="ECO:0000256" key="3">
    <source>
        <dbReference type="ARBA" id="ARBA00023002"/>
    </source>
</evidence>
<dbReference type="NCBIfam" id="NF005878">
    <property type="entry name" value="PRK07825.1"/>
    <property type="match status" value="1"/>
</dbReference>
<evidence type="ECO:0000256" key="2">
    <source>
        <dbReference type="ARBA" id="ARBA00022857"/>
    </source>
</evidence>
<comment type="similarity">
    <text evidence="1 4">Belongs to the short-chain dehydrogenases/reductases (SDR) family.</text>
</comment>
<dbReference type="PROSITE" id="PS00061">
    <property type="entry name" value="ADH_SHORT"/>
    <property type="match status" value="1"/>
</dbReference>
<dbReference type="AlphaFoldDB" id="A0A3A8EM70"/>
<keyword evidence="2" id="KW-0521">NADP</keyword>
<dbReference type="CDD" id="cd05233">
    <property type="entry name" value="SDR_c"/>
    <property type="match status" value="1"/>
</dbReference>
<dbReference type="InterPro" id="IPR002347">
    <property type="entry name" value="SDR_fam"/>
</dbReference>
<dbReference type="InterPro" id="IPR036291">
    <property type="entry name" value="NAD(P)-bd_dom_sf"/>
</dbReference>
<name>A0A3A8EM70_9GAMM</name>